<dbReference type="GeneID" id="85474005"/>
<sequence length="118" mass="13187">MKLILLLASAGAAMAFVECRSPSNAELFKNCQNQAQRDGCKGQRIKQLDYSLKATTEHITEHFLSALTQQPTWLFASTRQTTTLTASAQPRLAEVPDSTKLINEWLHIHSSVYRALRA</sequence>
<accession>A0AAI9ZGD2</accession>
<name>A0AAI9ZGD2_9PEZI</name>
<evidence type="ECO:0000256" key="1">
    <source>
        <dbReference type="SAM" id="SignalP"/>
    </source>
</evidence>
<comment type="caution">
    <text evidence="2">The sequence shown here is derived from an EMBL/GenBank/DDBJ whole genome shotgun (WGS) entry which is preliminary data.</text>
</comment>
<dbReference type="EMBL" id="JAHMHQ010000032">
    <property type="protein sequence ID" value="KAK1622869.1"/>
    <property type="molecule type" value="Genomic_DNA"/>
</dbReference>
<dbReference type="Proteomes" id="UP001243989">
    <property type="component" value="Unassembled WGS sequence"/>
</dbReference>
<organism evidence="2 3">
    <name type="scientific">Colletotrichum phormii</name>
    <dbReference type="NCBI Taxonomy" id="359342"/>
    <lineage>
        <taxon>Eukaryota</taxon>
        <taxon>Fungi</taxon>
        <taxon>Dikarya</taxon>
        <taxon>Ascomycota</taxon>
        <taxon>Pezizomycotina</taxon>
        <taxon>Sordariomycetes</taxon>
        <taxon>Hypocreomycetidae</taxon>
        <taxon>Glomerellales</taxon>
        <taxon>Glomerellaceae</taxon>
        <taxon>Colletotrichum</taxon>
        <taxon>Colletotrichum acutatum species complex</taxon>
    </lineage>
</organism>
<evidence type="ECO:0000313" key="3">
    <source>
        <dbReference type="Proteomes" id="UP001243989"/>
    </source>
</evidence>
<keyword evidence="3" id="KW-1185">Reference proteome</keyword>
<gene>
    <name evidence="2" type="ORF">BDP81DRAFT_410995</name>
</gene>
<evidence type="ECO:0008006" key="4">
    <source>
        <dbReference type="Google" id="ProtNLM"/>
    </source>
</evidence>
<feature type="non-terminal residue" evidence="2">
    <location>
        <position position="118"/>
    </location>
</feature>
<dbReference type="AlphaFoldDB" id="A0AAI9ZGD2"/>
<feature type="signal peptide" evidence="1">
    <location>
        <begin position="1"/>
        <end position="15"/>
    </location>
</feature>
<reference evidence="2" key="1">
    <citation type="submission" date="2021-06" db="EMBL/GenBank/DDBJ databases">
        <title>Comparative genomics, transcriptomics and evolutionary studies reveal genomic signatures of adaptation to plant cell wall in hemibiotrophic fungi.</title>
        <authorList>
            <consortium name="DOE Joint Genome Institute"/>
            <person name="Baroncelli R."/>
            <person name="Diaz J.F."/>
            <person name="Benocci T."/>
            <person name="Peng M."/>
            <person name="Battaglia E."/>
            <person name="Haridas S."/>
            <person name="Andreopoulos W."/>
            <person name="Labutti K."/>
            <person name="Pangilinan J."/>
            <person name="Floch G.L."/>
            <person name="Makela M.R."/>
            <person name="Henrissat B."/>
            <person name="Grigoriev I.V."/>
            <person name="Crouch J.A."/>
            <person name="De Vries R.P."/>
            <person name="Sukno S.A."/>
            <person name="Thon M.R."/>
        </authorList>
    </citation>
    <scope>NUCLEOTIDE SEQUENCE</scope>
    <source>
        <strain evidence="2">CBS 102054</strain>
    </source>
</reference>
<keyword evidence="1" id="KW-0732">Signal</keyword>
<dbReference type="RefSeq" id="XP_060438864.1">
    <property type="nucleotide sequence ID" value="XM_060589143.1"/>
</dbReference>
<evidence type="ECO:0000313" key="2">
    <source>
        <dbReference type="EMBL" id="KAK1622869.1"/>
    </source>
</evidence>
<proteinExistence type="predicted"/>
<feature type="chain" id="PRO_5042544486" description="Secreted protein" evidence="1">
    <location>
        <begin position="16"/>
        <end position="118"/>
    </location>
</feature>
<protein>
    <recommendedName>
        <fullName evidence="4">Secreted protein</fullName>
    </recommendedName>
</protein>